<evidence type="ECO:0008006" key="5">
    <source>
        <dbReference type="Google" id="ProtNLM"/>
    </source>
</evidence>
<proteinExistence type="predicted"/>
<evidence type="ECO:0000313" key="3">
    <source>
        <dbReference type="Proteomes" id="UP000053300"/>
    </source>
</evidence>
<dbReference type="RefSeq" id="WP_054065992.1">
    <property type="nucleotide sequence ID" value="NZ_CAUCIF010000009.1"/>
</dbReference>
<keyword evidence="3" id="KW-1185">Reference proteome</keyword>
<dbReference type="EMBL" id="LPXH01000014">
    <property type="protein sequence ID" value="KUF42460.1"/>
    <property type="molecule type" value="Genomic_DNA"/>
</dbReference>
<gene>
    <name evidence="2" type="ORF">AS359_12265</name>
    <name evidence="1" type="ORF">B5M06_04345</name>
</gene>
<dbReference type="OrthoDB" id="9904333at2"/>
<reference evidence="2 3" key="1">
    <citation type="submission" date="2015-12" db="EMBL/GenBank/DDBJ databases">
        <title>Complete genome sequence of a multi-drug resistant strain Acidovorax sp. 12322-1.</title>
        <authorList>
            <person name="Ming D."/>
            <person name="Wang M."/>
            <person name="Hu S."/>
            <person name="Zhou Y."/>
            <person name="Jiang T."/>
        </authorList>
    </citation>
    <scope>NUCLEOTIDE SEQUENCE [LARGE SCALE GENOMIC DNA]</scope>
    <source>
        <strain evidence="2 3">12322-1</strain>
    </source>
</reference>
<organism evidence="2 3">
    <name type="scientific">Comamonas kerstersii</name>
    <dbReference type="NCBI Taxonomy" id="225992"/>
    <lineage>
        <taxon>Bacteria</taxon>
        <taxon>Pseudomonadati</taxon>
        <taxon>Pseudomonadota</taxon>
        <taxon>Betaproteobacteria</taxon>
        <taxon>Burkholderiales</taxon>
        <taxon>Comamonadaceae</taxon>
        <taxon>Comamonas</taxon>
    </lineage>
</organism>
<sequence length="121" mass="13299">MQLSEALDQIEGMIDLVNACIQKNQPELTEQAVTQLRQGMEAFAGLAPRFGQEQFTEQNVARMQALSQRMTQMRGHMAKMTAMTSQQLATLLPEQSMNFTYGGSSKPGAAASVARMYHISG</sequence>
<dbReference type="GeneID" id="83038544"/>
<name>A0A0W7Z557_9BURK</name>
<evidence type="ECO:0000313" key="4">
    <source>
        <dbReference type="Proteomes" id="UP000242792"/>
    </source>
</evidence>
<protein>
    <recommendedName>
        <fullName evidence="5">Flagellar protein FlgN</fullName>
    </recommendedName>
</protein>
<reference evidence="1 4" key="2">
    <citation type="submission" date="2017-03" db="EMBL/GenBank/DDBJ databases">
        <title>Rapid Whole Genome Sequencing of Comamonas kerstersii Causing Continuous ambulatory Peritoneal Dialysis-Associated Peritonitis.</title>
        <authorList>
            <person name="Zheng B."/>
        </authorList>
    </citation>
    <scope>NUCLEOTIDE SEQUENCE [LARGE SCALE GENOMIC DNA]</scope>
    <source>
        <strain evidence="1 4">8943</strain>
    </source>
</reference>
<accession>A0A0W7Z557</accession>
<accession>A0A1V3TQL2</accession>
<dbReference type="Proteomes" id="UP000053300">
    <property type="component" value="Unassembled WGS sequence"/>
</dbReference>
<dbReference type="Proteomes" id="UP000242792">
    <property type="component" value="Chromosome"/>
</dbReference>
<dbReference type="AlphaFoldDB" id="A0A0W7Z557"/>
<dbReference type="KEGG" id="cke:B5M06_04345"/>
<evidence type="ECO:0000313" key="1">
    <source>
        <dbReference type="EMBL" id="AQZ97608.1"/>
    </source>
</evidence>
<accession>A0A1V0BCE2</accession>
<evidence type="ECO:0000313" key="2">
    <source>
        <dbReference type="EMBL" id="KUF42460.1"/>
    </source>
</evidence>
<dbReference type="EMBL" id="CP020121">
    <property type="protein sequence ID" value="AQZ97608.1"/>
    <property type="molecule type" value="Genomic_DNA"/>
</dbReference>